<accession>A0A348HF75</accession>
<name>A0A348HF75_9GAMM</name>
<dbReference type="InterPro" id="IPR041628">
    <property type="entry name" value="ChlI/MoxR_AAA_lid"/>
</dbReference>
<dbReference type="SUPFAM" id="SSF52540">
    <property type="entry name" value="P-loop containing nucleoside triphosphate hydrolases"/>
    <property type="match status" value="1"/>
</dbReference>
<dbReference type="RefSeq" id="WP_027706319.1">
    <property type="nucleotide sequence ID" value="NZ_AP018933.1"/>
</dbReference>
<evidence type="ECO:0000259" key="2">
    <source>
        <dbReference type="PROSITE" id="PS50234"/>
    </source>
</evidence>
<gene>
    <name evidence="3" type="ORF">ZBT109_1520</name>
</gene>
<dbReference type="InterPro" id="IPR003593">
    <property type="entry name" value="AAA+_ATPase"/>
</dbReference>
<dbReference type="Pfam" id="PF17863">
    <property type="entry name" value="AAA_lid_2"/>
    <property type="match status" value="1"/>
</dbReference>
<dbReference type="Proteomes" id="UP000267342">
    <property type="component" value="Chromosome"/>
</dbReference>
<dbReference type="PROSITE" id="PS50234">
    <property type="entry name" value="VWFA"/>
    <property type="match status" value="1"/>
</dbReference>
<feature type="domain" description="VWFA" evidence="2">
    <location>
        <begin position="449"/>
        <end position="530"/>
    </location>
</feature>
<organism evidence="3 4">
    <name type="scientific">Zymobacter palmae</name>
    <dbReference type="NCBI Taxonomy" id="33074"/>
    <lineage>
        <taxon>Bacteria</taxon>
        <taxon>Pseudomonadati</taxon>
        <taxon>Pseudomonadota</taxon>
        <taxon>Gammaproteobacteria</taxon>
        <taxon>Oceanospirillales</taxon>
        <taxon>Halomonadaceae</taxon>
        <taxon>Zymobacter group</taxon>
        <taxon>Zymobacter</taxon>
    </lineage>
</organism>
<sequence length="608" mass="65695">MSALSSERPPVFPFTAVVGQASLKTALLLAVIEPRLGGVLLSGPRGIAKTTLARALSALLPRGSDAFVELPLGCSTAQLTGSLDIDSALSRQEVRFRPGLLAKAHRGILYVDEVNLLPDVLVDQLLDAAASGRHRVERDGISHVHAASFILIGSMNPEEGELRPQLSDRFGLAVQLSDIPSCKERVAIVRARRQFDADPEGFCRQHEEAMQALSLRLERARQRLPHVHLPEQIEYAIAERCANAGIEGVRADIAWQRAALAHAALQQQEAVTKDDLAAVEALVLNHRRAAPHESCASSASFAASAPTFMPPSPFSGSAQVGETAPESVPSPPNTSTSDSASAPIGDSGDIPPSSPASTTAQPSPSLSNDHYLLKRPEPPSSNTLAAEMPAIAQGKTWHSASTHGRCRGQGRHTADDIDWERSLSLAENLTPQGLKKVLRRTLHPSAHDAVLILLDSSASQRQPEAFYQTRQIVQQLIAQAQQEQRYVALLYFQGNSVKWLLRGKEKIRNVTRTLESLQPGGGTPLSLALQEGRRWIARWRRNFPAAHIDSWLITDARCQWSSADPWPSPLTVVDSEVGEQRLGRSHLLATQLGGEHVAAAALHTYAAG</sequence>
<dbReference type="SUPFAM" id="SSF53300">
    <property type="entry name" value="vWA-like"/>
    <property type="match status" value="1"/>
</dbReference>
<dbReference type="InterPro" id="IPR052989">
    <property type="entry name" value="Mg-chelatase_DI-like"/>
</dbReference>
<dbReference type="Gene3D" id="1.10.8.80">
    <property type="entry name" value="Magnesium chelatase subunit I, C-Terminal domain"/>
    <property type="match status" value="1"/>
</dbReference>
<proteinExistence type="predicted"/>
<dbReference type="InterPro" id="IPR027417">
    <property type="entry name" value="P-loop_NTPase"/>
</dbReference>
<reference evidence="3 4" key="1">
    <citation type="submission" date="2018-09" db="EMBL/GenBank/DDBJ databases">
        <title>Zymobacter palmae IAM14233 (=T109) whole genome analysis.</title>
        <authorList>
            <person name="Yanase H."/>
        </authorList>
    </citation>
    <scope>NUCLEOTIDE SEQUENCE [LARGE SCALE GENOMIC DNA]</scope>
    <source>
        <strain evidence="3 4">IAM14233</strain>
    </source>
</reference>
<dbReference type="KEGG" id="zpl:ZBT109_1520"/>
<feature type="compositionally biased region" description="Low complexity" evidence="1">
    <location>
        <begin position="355"/>
        <end position="365"/>
    </location>
</feature>
<evidence type="ECO:0000313" key="3">
    <source>
        <dbReference type="EMBL" id="BBG30277.1"/>
    </source>
</evidence>
<protein>
    <submittedName>
        <fullName evidence="3">Mg-chelatase subunit ChlI</fullName>
    </submittedName>
</protein>
<dbReference type="InterPro" id="IPR002035">
    <property type="entry name" value="VWF_A"/>
</dbReference>
<dbReference type="OrthoDB" id="9775079at2"/>
<dbReference type="Gene3D" id="3.40.50.410">
    <property type="entry name" value="von Willebrand factor, type A domain"/>
    <property type="match status" value="1"/>
</dbReference>
<dbReference type="Gene3D" id="3.40.50.300">
    <property type="entry name" value="P-loop containing nucleotide triphosphate hydrolases"/>
    <property type="match status" value="1"/>
</dbReference>
<dbReference type="Pfam" id="PF07728">
    <property type="entry name" value="AAA_5"/>
    <property type="match status" value="1"/>
</dbReference>
<dbReference type="PANTHER" id="PTHR35023:SF1">
    <property type="entry name" value="MG-PROTOPORPHYRIN IX CHELATASE"/>
    <property type="match status" value="1"/>
</dbReference>
<evidence type="ECO:0000256" key="1">
    <source>
        <dbReference type="SAM" id="MobiDB-lite"/>
    </source>
</evidence>
<evidence type="ECO:0000313" key="4">
    <source>
        <dbReference type="Proteomes" id="UP000267342"/>
    </source>
</evidence>
<dbReference type="GO" id="GO:0016887">
    <property type="term" value="F:ATP hydrolysis activity"/>
    <property type="evidence" value="ECO:0007669"/>
    <property type="project" value="InterPro"/>
</dbReference>
<dbReference type="InterPro" id="IPR036465">
    <property type="entry name" value="vWFA_dom_sf"/>
</dbReference>
<dbReference type="STRING" id="1123510.GCA_000620025_01866"/>
<dbReference type="AlphaFoldDB" id="A0A348HF75"/>
<dbReference type="CDD" id="cd00009">
    <property type="entry name" value="AAA"/>
    <property type="match status" value="1"/>
</dbReference>
<dbReference type="InterPro" id="IPR011704">
    <property type="entry name" value="ATPase_dyneun-rel_AAA"/>
</dbReference>
<keyword evidence="4" id="KW-1185">Reference proteome</keyword>
<dbReference type="PANTHER" id="PTHR35023">
    <property type="entry name" value="CHELATASE-RELATED"/>
    <property type="match status" value="1"/>
</dbReference>
<dbReference type="SMART" id="SM00382">
    <property type="entry name" value="AAA"/>
    <property type="match status" value="1"/>
</dbReference>
<feature type="region of interest" description="Disordered" evidence="1">
    <location>
        <begin position="312"/>
        <end position="383"/>
    </location>
</feature>
<dbReference type="EMBL" id="AP018933">
    <property type="protein sequence ID" value="BBG30277.1"/>
    <property type="molecule type" value="Genomic_DNA"/>
</dbReference>
<dbReference type="GO" id="GO:0005524">
    <property type="term" value="F:ATP binding"/>
    <property type="evidence" value="ECO:0007669"/>
    <property type="project" value="InterPro"/>
</dbReference>